<evidence type="ECO:0000256" key="1">
    <source>
        <dbReference type="SAM" id="Phobius"/>
    </source>
</evidence>
<feature type="transmembrane region" description="Helical" evidence="1">
    <location>
        <begin position="28"/>
        <end position="48"/>
    </location>
</feature>
<accession>A0A7H0I4R3</accession>
<organism evidence="2 3">
    <name type="scientific">Streptomyces genisteinicus</name>
    <dbReference type="NCBI Taxonomy" id="2768068"/>
    <lineage>
        <taxon>Bacteria</taxon>
        <taxon>Bacillati</taxon>
        <taxon>Actinomycetota</taxon>
        <taxon>Actinomycetes</taxon>
        <taxon>Kitasatosporales</taxon>
        <taxon>Streptomycetaceae</taxon>
        <taxon>Streptomyces</taxon>
    </lineage>
</organism>
<keyword evidence="1" id="KW-0472">Membrane</keyword>
<dbReference type="RefSeq" id="WP_187744822.1">
    <property type="nucleotide sequence ID" value="NZ_CP060826.1"/>
</dbReference>
<keyword evidence="1" id="KW-0812">Transmembrane</keyword>
<gene>
    <name evidence="2" type="ORF">IAG43_32730</name>
</gene>
<proteinExistence type="predicted"/>
<dbReference type="KEGG" id="sgj:IAG43_32730"/>
<evidence type="ECO:0000313" key="3">
    <source>
        <dbReference type="Proteomes" id="UP000516230"/>
    </source>
</evidence>
<evidence type="ECO:0000313" key="2">
    <source>
        <dbReference type="EMBL" id="QNP67779.1"/>
    </source>
</evidence>
<keyword evidence="1" id="KW-1133">Transmembrane helix</keyword>
<keyword evidence="3" id="KW-1185">Reference proteome</keyword>
<name>A0A7H0I4R3_9ACTN</name>
<reference evidence="2 3" key="1">
    <citation type="submission" date="2020-08" db="EMBL/GenBank/DDBJ databases">
        <title>A novel species.</title>
        <authorList>
            <person name="Gao J."/>
        </authorList>
    </citation>
    <scope>NUCLEOTIDE SEQUENCE [LARGE SCALE GENOMIC DNA]</scope>
    <source>
        <strain evidence="2 3">CRPJ-33</strain>
        <plasmid evidence="2 3">unnamed2</plasmid>
    </source>
</reference>
<dbReference type="Proteomes" id="UP000516230">
    <property type="component" value="Plasmid unnamed2"/>
</dbReference>
<geneLocation type="plasmid" evidence="2 3">
    <name>unnamed2</name>
</geneLocation>
<sequence length="91" mass="9100">MHFAEGTVIAAMAGAAGTYYADDRGWPWLTAVGAVVAVLVFAGTIAVVRSGNRDARKARAAVDRATAAGTAATHYCAACGEASSLATPNTG</sequence>
<protein>
    <submittedName>
        <fullName evidence="2">Uncharacterized protein</fullName>
    </submittedName>
</protein>
<keyword evidence="2" id="KW-0614">Plasmid</keyword>
<dbReference type="AlphaFoldDB" id="A0A7H0I4R3"/>
<dbReference type="EMBL" id="CP060826">
    <property type="protein sequence ID" value="QNP67779.1"/>
    <property type="molecule type" value="Genomic_DNA"/>
</dbReference>